<evidence type="ECO:0000259" key="6">
    <source>
        <dbReference type="PROSITE" id="PS50404"/>
    </source>
</evidence>
<protein>
    <recommendedName>
        <fullName evidence="2">glutathione transferase</fullName>
        <ecNumber evidence="2">2.5.1.18</ecNumber>
    </recommendedName>
</protein>
<dbReference type="SFLD" id="SFLDG00358">
    <property type="entry name" value="Main_(cytGST)"/>
    <property type="match status" value="1"/>
</dbReference>
<dbReference type="Pfam" id="PF00043">
    <property type="entry name" value="GST_C"/>
    <property type="match status" value="1"/>
</dbReference>
<dbReference type="CDD" id="cd03046">
    <property type="entry name" value="GST_N_GTT1_like"/>
    <property type="match status" value="1"/>
</dbReference>
<dbReference type="InterPro" id="IPR010987">
    <property type="entry name" value="Glutathione-S-Trfase_C-like"/>
</dbReference>
<dbReference type="GeneID" id="4837383"/>
<dbReference type="EMBL" id="CP000496">
    <property type="protein sequence ID" value="ABN65122.1"/>
    <property type="molecule type" value="Genomic_DNA"/>
</dbReference>
<dbReference type="FunCoup" id="A3LPY2">
    <property type="interactions" value="112"/>
</dbReference>
<dbReference type="STRING" id="322104.A3LPY2"/>
<dbReference type="GO" id="GO:0005737">
    <property type="term" value="C:cytoplasm"/>
    <property type="evidence" value="ECO:0007669"/>
    <property type="project" value="UniProtKB-ARBA"/>
</dbReference>
<evidence type="ECO:0000313" key="9">
    <source>
        <dbReference type="Proteomes" id="UP000002258"/>
    </source>
</evidence>
<proteinExistence type="inferred from homology"/>
<comment type="similarity">
    <text evidence="1 5">Belongs to the GST superfamily.</text>
</comment>
<dbReference type="PROSITE" id="PS50405">
    <property type="entry name" value="GST_CTER"/>
    <property type="match status" value="1"/>
</dbReference>
<evidence type="ECO:0000259" key="7">
    <source>
        <dbReference type="PROSITE" id="PS50405"/>
    </source>
</evidence>
<dbReference type="InterPro" id="IPR040079">
    <property type="entry name" value="Glutathione_S-Trfase"/>
</dbReference>
<dbReference type="Pfam" id="PF02798">
    <property type="entry name" value="GST_N"/>
    <property type="match status" value="1"/>
</dbReference>
<organism evidence="8 9">
    <name type="scientific">Scheffersomyces stipitis (strain ATCC 58785 / CBS 6054 / NBRC 10063 / NRRL Y-11545)</name>
    <name type="common">Yeast</name>
    <name type="synonym">Pichia stipitis</name>
    <dbReference type="NCBI Taxonomy" id="322104"/>
    <lineage>
        <taxon>Eukaryota</taxon>
        <taxon>Fungi</taxon>
        <taxon>Dikarya</taxon>
        <taxon>Ascomycota</taxon>
        <taxon>Saccharomycotina</taxon>
        <taxon>Pichiomycetes</taxon>
        <taxon>Debaryomycetaceae</taxon>
        <taxon>Scheffersomyces</taxon>
    </lineage>
</organism>
<dbReference type="OrthoDB" id="2098326at2759"/>
<sequence length="245" mass="27943">MSQPKITLHWLNASRSHRILWLLEELGLKYDIKLYQRDKRSRAPPELFKVHPLGKSPVVEIEEEDGSKKVLAETGHIVSYLVRKFDTKGQLSGKTEDDKEQIDYFTHYTEGSLQPILVGLFVNDVAKQQTPFGVRFLTSMIVGAINNAYYGKEALLQLQYVDDYLKKQHQKGSKYFVGDSLTVADILMEFPLKTNLFSNPERTSTLLGSDSLESKYPNISEWCKFITKEPGLLRANGAIQEKSKL</sequence>
<dbReference type="InterPro" id="IPR036249">
    <property type="entry name" value="Thioredoxin-like_sf"/>
</dbReference>
<dbReference type="Gene3D" id="1.20.1050.10">
    <property type="match status" value="1"/>
</dbReference>
<evidence type="ECO:0000256" key="1">
    <source>
        <dbReference type="ARBA" id="ARBA00007409"/>
    </source>
</evidence>
<feature type="domain" description="GST C-terminal" evidence="7">
    <location>
        <begin position="95"/>
        <end position="245"/>
    </location>
</feature>
<feature type="domain" description="GST N-terminal" evidence="6">
    <location>
        <begin position="3"/>
        <end position="89"/>
    </location>
</feature>
<dbReference type="HOGENOM" id="CLU_011226_15_2_1"/>
<dbReference type="InterPro" id="IPR004045">
    <property type="entry name" value="Glutathione_S-Trfase_N"/>
</dbReference>
<dbReference type="FunFam" id="3.40.30.10:FF:000156">
    <property type="entry name" value="Glutathione S-transferase 1"/>
    <property type="match status" value="1"/>
</dbReference>
<dbReference type="PANTHER" id="PTHR44051">
    <property type="entry name" value="GLUTATHIONE S-TRANSFERASE-RELATED"/>
    <property type="match status" value="1"/>
</dbReference>
<dbReference type="Gene3D" id="3.40.30.10">
    <property type="entry name" value="Glutaredoxin"/>
    <property type="match status" value="1"/>
</dbReference>
<keyword evidence="9" id="KW-1185">Reference proteome</keyword>
<evidence type="ECO:0000256" key="3">
    <source>
        <dbReference type="ARBA" id="ARBA00022679"/>
    </source>
</evidence>
<evidence type="ECO:0000256" key="4">
    <source>
        <dbReference type="ARBA" id="ARBA00047960"/>
    </source>
</evidence>
<dbReference type="EC" id="2.5.1.18" evidence="2"/>
<dbReference type="GO" id="GO:0004364">
    <property type="term" value="F:glutathione transferase activity"/>
    <property type="evidence" value="ECO:0007669"/>
    <property type="project" value="UniProtKB-EC"/>
</dbReference>
<dbReference type="KEGG" id="pic:PICST_35190"/>
<dbReference type="InterPro" id="IPR036282">
    <property type="entry name" value="Glutathione-S-Trfase_C_sf"/>
</dbReference>
<dbReference type="GO" id="GO:0004602">
    <property type="term" value="F:glutathione peroxidase activity"/>
    <property type="evidence" value="ECO:0007669"/>
    <property type="project" value="UniProtKB-ARBA"/>
</dbReference>
<dbReference type="PROSITE" id="PS50404">
    <property type="entry name" value="GST_NTER"/>
    <property type="match status" value="1"/>
</dbReference>
<dbReference type="Proteomes" id="UP000002258">
    <property type="component" value="Chromosome 2"/>
</dbReference>
<dbReference type="OMA" id="WIHFAES"/>
<reference evidence="8 9" key="1">
    <citation type="journal article" date="2007" name="Nat. Biotechnol.">
        <title>Genome sequence of the lignocellulose-bioconverting and xylose-fermenting yeast Pichia stipitis.</title>
        <authorList>
            <person name="Jeffries T.W."/>
            <person name="Grigoriev I.V."/>
            <person name="Grimwood J."/>
            <person name="Laplaza J.M."/>
            <person name="Aerts A."/>
            <person name="Salamov A."/>
            <person name="Schmutz J."/>
            <person name="Lindquist E."/>
            <person name="Dehal P."/>
            <person name="Shapiro H."/>
            <person name="Jin Y.S."/>
            <person name="Passoth V."/>
            <person name="Richardson P.M."/>
        </authorList>
    </citation>
    <scope>NUCLEOTIDE SEQUENCE [LARGE SCALE GENOMIC DNA]</scope>
    <source>
        <strain evidence="9">ATCC 58785 / CBS 6054 / NBRC 10063 / NRRL Y-11545</strain>
    </source>
</reference>
<dbReference type="InterPro" id="IPR004046">
    <property type="entry name" value="GST_C"/>
</dbReference>
<evidence type="ECO:0000256" key="5">
    <source>
        <dbReference type="RuleBase" id="RU003494"/>
    </source>
</evidence>
<keyword evidence="3 8" id="KW-0808">Transferase</keyword>
<evidence type="ECO:0000256" key="2">
    <source>
        <dbReference type="ARBA" id="ARBA00012452"/>
    </source>
</evidence>
<comment type="catalytic activity">
    <reaction evidence="4">
        <text>RX + glutathione = an S-substituted glutathione + a halide anion + H(+)</text>
        <dbReference type="Rhea" id="RHEA:16437"/>
        <dbReference type="ChEBI" id="CHEBI:15378"/>
        <dbReference type="ChEBI" id="CHEBI:16042"/>
        <dbReference type="ChEBI" id="CHEBI:17792"/>
        <dbReference type="ChEBI" id="CHEBI:57925"/>
        <dbReference type="ChEBI" id="CHEBI:90779"/>
        <dbReference type="EC" id="2.5.1.18"/>
    </reaction>
</comment>
<accession>A3LPY2</accession>
<dbReference type="SFLD" id="SFLDS00019">
    <property type="entry name" value="Glutathione_Transferase_(cytos"/>
    <property type="match status" value="1"/>
</dbReference>
<dbReference type="InParanoid" id="A3LPY2"/>
<dbReference type="PANTHER" id="PTHR44051:SF9">
    <property type="entry name" value="GLUTATHIONE S-TRANSFERASE 1"/>
    <property type="match status" value="1"/>
</dbReference>
<dbReference type="AlphaFoldDB" id="A3LPY2"/>
<dbReference type="eggNOG" id="KOG0867">
    <property type="taxonomic scope" value="Eukaryota"/>
</dbReference>
<dbReference type="SUPFAM" id="SSF52833">
    <property type="entry name" value="Thioredoxin-like"/>
    <property type="match status" value="1"/>
</dbReference>
<name>A3LPY2_PICST</name>
<gene>
    <name evidence="8" type="primary">GST1</name>
    <name evidence="8" type="ORF">PICST_35190</name>
</gene>
<dbReference type="SUPFAM" id="SSF47616">
    <property type="entry name" value="GST C-terminal domain-like"/>
    <property type="match status" value="1"/>
</dbReference>
<dbReference type="RefSeq" id="XP_001383151.1">
    <property type="nucleotide sequence ID" value="XM_001383114.1"/>
</dbReference>
<evidence type="ECO:0000313" key="8">
    <source>
        <dbReference type="EMBL" id="ABN65122.1"/>
    </source>
</evidence>